<dbReference type="InterPro" id="IPR050314">
    <property type="entry name" value="Glycosyl_Hydrlase_18"/>
</dbReference>
<dbReference type="SUPFAM" id="SSF54556">
    <property type="entry name" value="Chitinase insertion domain"/>
    <property type="match status" value="1"/>
</dbReference>
<feature type="domain" description="GH18" evidence="9">
    <location>
        <begin position="36"/>
        <end position="445"/>
    </location>
</feature>
<comment type="similarity">
    <text evidence="7">Belongs to the glycosyl hydrolase 18 family.</text>
</comment>
<evidence type="ECO:0000256" key="8">
    <source>
        <dbReference type="SAM" id="SignalP"/>
    </source>
</evidence>
<keyword evidence="11" id="KW-1185">Reference proteome</keyword>
<name>A0ABX0LX89_9BURK</name>
<keyword evidence="4" id="KW-0146">Chitin degradation</keyword>
<dbReference type="GO" id="GO:0016787">
    <property type="term" value="F:hydrolase activity"/>
    <property type="evidence" value="ECO:0007669"/>
    <property type="project" value="UniProtKB-KW"/>
</dbReference>
<comment type="caution">
    <text evidence="10">The sequence shown here is derived from an EMBL/GenBank/DDBJ whole genome shotgun (WGS) entry which is preliminary data.</text>
</comment>
<dbReference type="InterPro" id="IPR011583">
    <property type="entry name" value="Chitinase_II/V-like_cat"/>
</dbReference>
<dbReference type="EC" id="3.2.1.14" evidence="2"/>
<keyword evidence="4" id="KW-0119">Carbohydrate metabolism</keyword>
<evidence type="ECO:0000313" key="11">
    <source>
        <dbReference type="Proteomes" id="UP000819052"/>
    </source>
</evidence>
<feature type="signal peptide" evidence="8">
    <location>
        <begin position="1"/>
        <end position="27"/>
    </location>
</feature>
<dbReference type="EMBL" id="VVIW01000002">
    <property type="protein sequence ID" value="NHZ39446.1"/>
    <property type="molecule type" value="Genomic_DNA"/>
</dbReference>
<dbReference type="Gene3D" id="3.10.50.10">
    <property type="match status" value="1"/>
</dbReference>
<dbReference type="PANTHER" id="PTHR11177">
    <property type="entry name" value="CHITINASE"/>
    <property type="match status" value="1"/>
</dbReference>
<dbReference type="CDD" id="cd06548">
    <property type="entry name" value="GH18_chitinase"/>
    <property type="match status" value="1"/>
</dbReference>
<dbReference type="Proteomes" id="UP000819052">
    <property type="component" value="Unassembled WGS sequence"/>
</dbReference>
<dbReference type="PROSITE" id="PS51910">
    <property type="entry name" value="GH18_2"/>
    <property type="match status" value="1"/>
</dbReference>
<accession>A0ABX0LX89</accession>
<evidence type="ECO:0000256" key="2">
    <source>
        <dbReference type="ARBA" id="ARBA00012729"/>
    </source>
</evidence>
<keyword evidence="8" id="KW-0732">Signal</keyword>
<dbReference type="Gene3D" id="3.20.20.80">
    <property type="entry name" value="Glycosidases"/>
    <property type="match status" value="1"/>
</dbReference>
<evidence type="ECO:0000259" key="9">
    <source>
        <dbReference type="PROSITE" id="PS51910"/>
    </source>
</evidence>
<dbReference type="SMART" id="SM00636">
    <property type="entry name" value="Glyco_18"/>
    <property type="match status" value="1"/>
</dbReference>
<dbReference type="InterPro" id="IPR001223">
    <property type="entry name" value="Glyco_hydro18_cat"/>
</dbReference>
<dbReference type="PROSITE" id="PS01095">
    <property type="entry name" value="GH18_1"/>
    <property type="match status" value="1"/>
</dbReference>
<gene>
    <name evidence="10" type="ORF">F1609_04580</name>
</gene>
<keyword evidence="5 6" id="KW-0326">Glycosidase</keyword>
<sequence length="445" mass="48461">MLNTTSMTRLAWGLAVALAGAAGAAMAAPARSGAPLEVGSYYTAWSTESGFRLKQLDQAGVAERFTFLNYAFANLYKMPDNTYRCDSGRDIKDAADGGGMRATLDYGRQFTAAESVDGSADSASQPLAGNFNQLRQLKAKHPKLKVLLAIGGAEWSRWFSAGAATEPLRRALVSSCIDLYIKGDLPMLNGHGGKGAAAGLFDGFDIDWEYPGVPLMAYNTISPADKENFTLLLAEFRSQLNALGKKQRKKYYLTAAVNSGAKTTDATEPAKYSKSLDWINLMTYDFHGSWTKQGPTGFHSNLYPDPGSPDSDKQSVHTGVERFLKAGVPAKKLVIGVPFYARGWTGVPAARYGLYQSATGPAKGFEEGTERYATIAARKAPKFYHPVSKQLWTYENGTFWTYDDPLVIKEKAAYVRDHRLGGMMSWALDQDDAGFALSKAMLETK</sequence>
<evidence type="ECO:0000256" key="5">
    <source>
        <dbReference type="ARBA" id="ARBA00023295"/>
    </source>
</evidence>
<reference evidence="10 11" key="1">
    <citation type="submission" date="2019-09" db="EMBL/GenBank/DDBJ databases">
        <title>Taxonomy of Antarctic Massilia spp.: description of Massilia rubra sp. nov., Massilia aquatica sp. nov., Massilia mucilaginosa sp. nov., Massilia frigida sp. nov. isolated from streams, lakes and regoliths.</title>
        <authorList>
            <person name="Holochova P."/>
            <person name="Sedlacek I."/>
            <person name="Kralova S."/>
            <person name="Maslanova I."/>
            <person name="Busse H.-J."/>
            <person name="Stankova E."/>
            <person name="Vrbovska V."/>
            <person name="Kovarovic V."/>
            <person name="Bartak M."/>
            <person name="Svec P."/>
            <person name="Pantucek R."/>
        </authorList>
    </citation>
    <scope>NUCLEOTIDE SEQUENCE [LARGE SCALE GENOMIC DNA]</scope>
    <source>
        <strain evidence="10 11">CCM 8693</strain>
    </source>
</reference>
<dbReference type="InterPro" id="IPR029070">
    <property type="entry name" value="Chitinase_insertion_sf"/>
</dbReference>
<dbReference type="SUPFAM" id="SSF51445">
    <property type="entry name" value="(Trans)glycosidases"/>
    <property type="match status" value="1"/>
</dbReference>
<protein>
    <recommendedName>
        <fullName evidence="2">chitinase</fullName>
        <ecNumber evidence="2">3.2.1.14</ecNumber>
    </recommendedName>
</protein>
<keyword evidence="4" id="KW-0624">Polysaccharide degradation</keyword>
<evidence type="ECO:0000256" key="4">
    <source>
        <dbReference type="ARBA" id="ARBA00023024"/>
    </source>
</evidence>
<comment type="catalytic activity">
    <reaction evidence="1">
        <text>Random endo-hydrolysis of N-acetyl-beta-D-glucosaminide (1-&gt;4)-beta-linkages in chitin and chitodextrins.</text>
        <dbReference type="EC" id="3.2.1.14"/>
    </reaction>
</comment>
<evidence type="ECO:0000256" key="3">
    <source>
        <dbReference type="ARBA" id="ARBA00022801"/>
    </source>
</evidence>
<evidence type="ECO:0000256" key="1">
    <source>
        <dbReference type="ARBA" id="ARBA00000822"/>
    </source>
</evidence>
<keyword evidence="3 6" id="KW-0378">Hydrolase</keyword>
<organism evidence="10 11">
    <name type="scientific">Massilia aquatica</name>
    <dbReference type="NCBI Taxonomy" id="2609000"/>
    <lineage>
        <taxon>Bacteria</taxon>
        <taxon>Pseudomonadati</taxon>
        <taxon>Pseudomonadota</taxon>
        <taxon>Betaproteobacteria</taxon>
        <taxon>Burkholderiales</taxon>
        <taxon>Oxalobacteraceae</taxon>
        <taxon>Telluria group</taxon>
        <taxon>Massilia</taxon>
    </lineage>
</organism>
<dbReference type="PANTHER" id="PTHR11177:SF317">
    <property type="entry name" value="CHITINASE 12-RELATED"/>
    <property type="match status" value="1"/>
</dbReference>
<dbReference type="InterPro" id="IPR017853">
    <property type="entry name" value="GH"/>
</dbReference>
<feature type="chain" id="PRO_5046914796" description="chitinase" evidence="8">
    <location>
        <begin position="28"/>
        <end position="445"/>
    </location>
</feature>
<dbReference type="Pfam" id="PF00704">
    <property type="entry name" value="Glyco_hydro_18"/>
    <property type="match status" value="1"/>
</dbReference>
<proteinExistence type="inferred from homology"/>
<evidence type="ECO:0000313" key="10">
    <source>
        <dbReference type="EMBL" id="NHZ39446.1"/>
    </source>
</evidence>
<dbReference type="RefSeq" id="WP_167075142.1">
    <property type="nucleotide sequence ID" value="NZ_VVIW01000002.1"/>
</dbReference>
<evidence type="ECO:0000256" key="6">
    <source>
        <dbReference type="RuleBase" id="RU000489"/>
    </source>
</evidence>
<dbReference type="InterPro" id="IPR001579">
    <property type="entry name" value="Glyco_hydro_18_chit_AS"/>
</dbReference>
<evidence type="ECO:0000256" key="7">
    <source>
        <dbReference type="RuleBase" id="RU004453"/>
    </source>
</evidence>